<dbReference type="GO" id="GO:0016567">
    <property type="term" value="P:protein ubiquitination"/>
    <property type="evidence" value="ECO:0007669"/>
    <property type="project" value="UniProtKB-UniRule"/>
</dbReference>
<evidence type="ECO:0000259" key="7">
    <source>
        <dbReference type="SMART" id="SM00504"/>
    </source>
</evidence>
<keyword evidence="3 5" id="KW-0808">Transferase</keyword>
<dbReference type="Gene3D" id="1.25.10.10">
    <property type="entry name" value="Leucine-rich Repeat Variant"/>
    <property type="match status" value="1"/>
</dbReference>
<evidence type="ECO:0000256" key="4">
    <source>
        <dbReference type="ARBA" id="ARBA00022786"/>
    </source>
</evidence>
<sequence length="414" mass="46124">MDNVEVPDYFICPISLQIMKDPVTAATGITYDRESIEHWLLMRHNTICPVTKQPLPRDSGLTPNHNLLRLIQSWRRSTGNSPGAAAQMDKRKTQETSLNQSHIDKLIRGIGNPDSQLKSLQKLEALAIENEPRRKQLVEFGVHNAALHFIMQCHRGKNTNASGLPEALHVLYLIRNSSNGLKLSQMEDVIGEIIEAFSWVLGCDGETLNKTHAIFAMKMVVRKAKSAQLRMLKPEFFQKLVDYVKQRGNKQGINAALQVMLDSSPWGRNRIMLVEAGAPFELIELELKSPEKKTTELILGILFHLCSCADGRAQFLSHAAGVAMVSRRILKVSPAADDRAMLILSLISKFSGTNGVLLEMLRVGAAAKLCLVIQSNRESHLKDKAREILRTHSNAWKASPECLNLPTLTSDDVC</sequence>
<gene>
    <name evidence="8" type="ORF">OLC1_LOCUS8034</name>
</gene>
<comment type="function">
    <text evidence="5">Functions as an E3 ubiquitin ligase.</text>
</comment>
<dbReference type="InterPro" id="IPR003613">
    <property type="entry name" value="Ubox_domain"/>
</dbReference>
<evidence type="ECO:0000313" key="9">
    <source>
        <dbReference type="Proteomes" id="UP001161247"/>
    </source>
</evidence>
<dbReference type="InterPro" id="IPR045185">
    <property type="entry name" value="PUB22/23/24-like"/>
</dbReference>
<proteinExistence type="predicted"/>
<keyword evidence="4 5" id="KW-0833">Ubl conjugation pathway</keyword>
<evidence type="ECO:0000256" key="1">
    <source>
        <dbReference type="ARBA" id="ARBA00000900"/>
    </source>
</evidence>
<dbReference type="GO" id="GO:0061630">
    <property type="term" value="F:ubiquitin protein ligase activity"/>
    <property type="evidence" value="ECO:0007669"/>
    <property type="project" value="UniProtKB-UniRule"/>
</dbReference>
<feature type="domain" description="U-box" evidence="7">
    <location>
        <begin position="9"/>
        <end position="74"/>
    </location>
</feature>
<protein>
    <recommendedName>
        <fullName evidence="5 7">U-box domain-containing protein</fullName>
        <ecNumber evidence="5">2.3.2.27</ecNumber>
    </recommendedName>
    <alternativeName>
        <fullName evidence="5">RING-type E3 ubiquitin transferase PUB</fullName>
    </alternativeName>
</protein>
<dbReference type="PANTHER" id="PTHR22849:SF24">
    <property type="entry name" value="E3 UBIQUITIN-PROTEIN LIGASE PUB24"/>
    <property type="match status" value="1"/>
</dbReference>
<dbReference type="SUPFAM" id="SSF48371">
    <property type="entry name" value="ARM repeat"/>
    <property type="match status" value="1"/>
</dbReference>
<dbReference type="InterPro" id="IPR045210">
    <property type="entry name" value="RING-Ubox_PUB"/>
</dbReference>
<dbReference type="PANTHER" id="PTHR22849">
    <property type="entry name" value="WDSAM1 PROTEIN"/>
    <property type="match status" value="1"/>
</dbReference>
<evidence type="ECO:0000313" key="8">
    <source>
        <dbReference type="EMBL" id="CAI9097592.1"/>
    </source>
</evidence>
<dbReference type="Pfam" id="PF04564">
    <property type="entry name" value="U-box"/>
    <property type="match status" value="1"/>
</dbReference>
<evidence type="ECO:0000256" key="2">
    <source>
        <dbReference type="ARBA" id="ARBA00004906"/>
    </source>
</evidence>
<accession>A0AAV1CSH6</accession>
<evidence type="ECO:0000256" key="6">
    <source>
        <dbReference type="SAM" id="MobiDB-lite"/>
    </source>
</evidence>
<dbReference type="EC" id="2.3.2.27" evidence="5"/>
<dbReference type="InterPro" id="IPR016024">
    <property type="entry name" value="ARM-type_fold"/>
</dbReference>
<dbReference type="InterPro" id="IPR011989">
    <property type="entry name" value="ARM-like"/>
</dbReference>
<dbReference type="Proteomes" id="UP001161247">
    <property type="component" value="Chromosome 3"/>
</dbReference>
<reference evidence="8" key="1">
    <citation type="submission" date="2023-03" db="EMBL/GenBank/DDBJ databases">
        <authorList>
            <person name="Julca I."/>
        </authorList>
    </citation>
    <scope>NUCLEOTIDE SEQUENCE</scope>
</reference>
<keyword evidence="9" id="KW-1185">Reference proteome</keyword>
<evidence type="ECO:0000256" key="5">
    <source>
        <dbReference type="RuleBase" id="RU369093"/>
    </source>
</evidence>
<dbReference type="SUPFAM" id="SSF57850">
    <property type="entry name" value="RING/U-box"/>
    <property type="match status" value="1"/>
</dbReference>
<dbReference type="CDD" id="cd16664">
    <property type="entry name" value="RING-Ubox_PUB"/>
    <property type="match status" value="1"/>
</dbReference>
<dbReference type="InterPro" id="IPR058678">
    <property type="entry name" value="ARM_PUB"/>
</dbReference>
<dbReference type="Pfam" id="PF25598">
    <property type="entry name" value="ARM_PUB"/>
    <property type="match status" value="1"/>
</dbReference>
<name>A0AAV1CSH6_OLDCO</name>
<dbReference type="EMBL" id="OX459120">
    <property type="protein sequence ID" value="CAI9097592.1"/>
    <property type="molecule type" value="Genomic_DNA"/>
</dbReference>
<comment type="pathway">
    <text evidence="2 5">Protein modification; protein ubiquitination.</text>
</comment>
<evidence type="ECO:0000256" key="3">
    <source>
        <dbReference type="ARBA" id="ARBA00022679"/>
    </source>
</evidence>
<organism evidence="8 9">
    <name type="scientific">Oldenlandia corymbosa var. corymbosa</name>
    <dbReference type="NCBI Taxonomy" id="529605"/>
    <lineage>
        <taxon>Eukaryota</taxon>
        <taxon>Viridiplantae</taxon>
        <taxon>Streptophyta</taxon>
        <taxon>Embryophyta</taxon>
        <taxon>Tracheophyta</taxon>
        <taxon>Spermatophyta</taxon>
        <taxon>Magnoliopsida</taxon>
        <taxon>eudicotyledons</taxon>
        <taxon>Gunneridae</taxon>
        <taxon>Pentapetalae</taxon>
        <taxon>asterids</taxon>
        <taxon>lamiids</taxon>
        <taxon>Gentianales</taxon>
        <taxon>Rubiaceae</taxon>
        <taxon>Rubioideae</taxon>
        <taxon>Spermacoceae</taxon>
        <taxon>Hedyotis-Oldenlandia complex</taxon>
        <taxon>Oldenlandia</taxon>
    </lineage>
</organism>
<dbReference type="Gene3D" id="3.30.40.10">
    <property type="entry name" value="Zinc/RING finger domain, C3HC4 (zinc finger)"/>
    <property type="match status" value="1"/>
</dbReference>
<dbReference type="AlphaFoldDB" id="A0AAV1CSH6"/>
<feature type="region of interest" description="Disordered" evidence="6">
    <location>
        <begin position="77"/>
        <end position="98"/>
    </location>
</feature>
<dbReference type="SMART" id="SM00504">
    <property type="entry name" value="Ubox"/>
    <property type="match status" value="1"/>
</dbReference>
<comment type="catalytic activity">
    <reaction evidence="1 5">
        <text>S-ubiquitinyl-[E2 ubiquitin-conjugating enzyme]-L-cysteine + [acceptor protein]-L-lysine = [E2 ubiquitin-conjugating enzyme]-L-cysteine + N(6)-ubiquitinyl-[acceptor protein]-L-lysine.</text>
        <dbReference type="EC" id="2.3.2.27"/>
    </reaction>
</comment>
<dbReference type="InterPro" id="IPR013083">
    <property type="entry name" value="Znf_RING/FYVE/PHD"/>
</dbReference>